<evidence type="ECO:0000259" key="1">
    <source>
        <dbReference type="PROSITE" id="PS50043"/>
    </source>
</evidence>
<keyword evidence="3" id="KW-1185">Reference proteome</keyword>
<feature type="domain" description="HTH luxR-type" evidence="1">
    <location>
        <begin position="1"/>
        <end position="34"/>
    </location>
</feature>
<organism evidence="2 3">
    <name type="scientific">Streptomyces niphimycinicus</name>
    <dbReference type="NCBI Taxonomy" id="2842201"/>
    <lineage>
        <taxon>Bacteria</taxon>
        <taxon>Bacillati</taxon>
        <taxon>Actinomycetota</taxon>
        <taxon>Actinomycetes</taxon>
        <taxon>Kitasatosporales</taxon>
        <taxon>Streptomycetaceae</taxon>
        <taxon>Streptomyces</taxon>
    </lineage>
</organism>
<comment type="caution">
    <text evidence="2">The sequence shown here is derived from an EMBL/GenBank/DDBJ whole genome shotgun (WGS) entry which is preliminary data.</text>
</comment>
<dbReference type="PROSITE" id="PS50043">
    <property type="entry name" value="HTH_LUXR_2"/>
    <property type="match status" value="1"/>
</dbReference>
<name>A0ABS6CRL5_9ACTN</name>
<reference evidence="2 3" key="1">
    <citation type="submission" date="2021-06" db="EMBL/GenBank/DDBJ databases">
        <authorList>
            <person name="Pan X."/>
        </authorList>
    </citation>
    <scope>NUCLEOTIDE SEQUENCE [LARGE SCALE GENOMIC DNA]</scope>
    <source>
        <strain evidence="2 3">4503</strain>
    </source>
</reference>
<dbReference type="EMBL" id="JAHLEM010000613">
    <property type="protein sequence ID" value="MBU3869603.1"/>
    <property type="molecule type" value="Genomic_DNA"/>
</dbReference>
<evidence type="ECO:0000313" key="2">
    <source>
        <dbReference type="EMBL" id="MBU3869603.1"/>
    </source>
</evidence>
<proteinExistence type="predicted"/>
<evidence type="ECO:0000313" key="3">
    <source>
        <dbReference type="Proteomes" id="UP000720508"/>
    </source>
</evidence>
<sequence>MLAEGTVKTHVGRVLMKLNLRDGVQAVIFAYENGLAARGNGARPRSDSDIGDIQ</sequence>
<dbReference type="Proteomes" id="UP000720508">
    <property type="component" value="Unassembled WGS sequence"/>
</dbReference>
<accession>A0ABS6CRL5</accession>
<dbReference type="Pfam" id="PF00196">
    <property type="entry name" value="GerE"/>
    <property type="match status" value="1"/>
</dbReference>
<protein>
    <submittedName>
        <fullName evidence="2">LuxR C-terminal-related transcriptional regulator</fullName>
    </submittedName>
</protein>
<gene>
    <name evidence="2" type="ORF">KN815_37745</name>
</gene>
<dbReference type="InterPro" id="IPR000792">
    <property type="entry name" value="Tscrpt_reg_LuxR_C"/>
</dbReference>